<evidence type="ECO:0000313" key="2">
    <source>
        <dbReference type="RefSeq" id="XP_056688628.1"/>
    </source>
</evidence>
<dbReference type="GeneID" id="130463504"/>
<dbReference type="PANTHER" id="PTHR33116">
    <property type="entry name" value="REVERSE TRANSCRIPTASE ZINC-BINDING DOMAIN-CONTAINING PROTEIN-RELATED-RELATED"/>
    <property type="match status" value="1"/>
</dbReference>
<sequence length="285" mass="32914">MINGVPTYLIHPKRGLRQGDPLSPLLFTLFVVGFQVFSDTTGLVVNPQKSSLYFCGISDHQAKTFTDMSGFNMGVLIKTWGSRHLSFAGRTQLVNYVLMNCRPGSVAWDKLCQPKSHGGLGFMNLLLWNQTDVGKQEWAIAQKQDNLWVKWIHTLYVKDNPWDLFTAPTAANTKIVTHLFFECPFSSNCRQQVMSWLDYHHSRNSISPLLKWIQRYANCHLYYSASLVYNIWKAKNPTVWKFQVPVVQNTVKVIQFEVKSRVVNLLSKKICTRDQDWFFSLRGVW</sequence>
<evidence type="ECO:0008006" key="3">
    <source>
        <dbReference type="Google" id="ProtNLM"/>
    </source>
</evidence>
<dbReference type="RefSeq" id="XP_056688628.1">
    <property type="nucleotide sequence ID" value="XM_056832650.1"/>
</dbReference>
<protein>
    <recommendedName>
        <fullName evidence="3">Reverse transcriptase domain-containing protein</fullName>
    </recommendedName>
</protein>
<organism evidence="1 2">
    <name type="scientific">Spinacia oleracea</name>
    <name type="common">Spinach</name>
    <dbReference type="NCBI Taxonomy" id="3562"/>
    <lineage>
        <taxon>Eukaryota</taxon>
        <taxon>Viridiplantae</taxon>
        <taxon>Streptophyta</taxon>
        <taxon>Embryophyta</taxon>
        <taxon>Tracheophyta</taxon>
        <taxon>Spermatophyta</taxon>
        <taxon>Magnoliopsida</taxon>
        <taxon>eudicotyledons</taxon>
        <taxon>Gunneridae</taxon>
        <taxon>Pentapetalae</taxon>
        <taxon>Caryophyllales</taxon>
        <taxon>Chenopodiaceae</taxon>
        <taxon>Chenopodioideae</taxon>
        <taxon>Anserineae</taxon>
        <taxon>Spinacia</taxon>
    </lineage>
</organism>
<proteinExistence type="predicted"/>
<accession>A0ABM3QZ71</accession>
<gene>
    <name evidence="2" type="primary">LOC130463504</name>
</gene>
<dbReference type="Proteomes" id="UP000813463">
    <property type="component" value="Chromosome 6"/>
</dbReference>
<keyword evidence="1" id="KW-1185">Reference proteome</keyword>
<reference evidence="1" key="1">
    <citation type="journal article" date="2021" name="Nat. Commun.">
        <title>Genomic analyses provide insights into spinach domestication and the genetic basis of agronomic traits.</title>
        <authorList>
            <person name="Cai X."/>
            <person name="Sun X."/>
            <person name="Xu C."/>
            <person name="Sun H."/>
            <person name="Wang X."/>
            <person name="Ge C."/>
            <person name="Zhang Z."/>
            <person name="Wang Q."/>
            <person name="Fei Z."/>
            <person name="Jiao C."/>
            <person name="Wang Q."/>
        </authorList>
    </citation>
    <scope>NUCLEOTIDE SEQUENCE [LARGE SCALE GENOMIC DNA]</scope>
    <source>
        <strain evidence="1">cv. Varoflay</strain>
    </source>
</reference>
<reference evidence="2" key="2">
    <citation type="submission" date="2025-08" db="UniProtKB">
        <authorList>
            <consortium name="RefSeq"/>
        </authorList>
    </citation>
    <scope>IDENTIFICATION</scope>
    <source>
        <tissue evidence="2">Leaf</tissue>
    </source>
</reference>
<evidence type="ECO:0000313" key="1">
    <source>
        <dbReference type="Proteomes" id="UP000813463"/>
    </source>
</evidence>
<name>A0ABM3QZ71_SPIOL</name>
<dbReference type="PANTHER" id="PTHR33116:SF84">
    <property type="entry name" value="RNA-DIRECTED DNA POLYMERASE"/>
    <property type="match status" value="1"/>
</dbReference>